<organism evidence="2 3">
    <name type="scientific">Amphiprion ocellaris</name>
    <name type="common">Clown anemonefish</name>
    <dbReference type="NCBI Taxonomy" id="80972"/>
    <lineage>
        <taxon>Eukaryota</taxon>
        <taxon>Metazoa</taxon>
        <taxon>Chordata</taxon>
        <taxon>Craniata</taxon>
        <taxon>Vertebrata</taxon>
        <taxon>Euteleostomi</taxon>
        <taxon>Actinopterygii</taxon>
        <taxon>Neopterygii</taxon>
        <taxon>Teleostei</taxon>
        <taxon>Neoteleostei</taxon>
        <taxon>Acanthomorphata</taxon>
        <taxon>Ovalentaria</taxon>
        <taxon>Pomacentridae</taxon>
        <taxon>Amphiprion</taxon>
    </lineage>
</organism>
<evidence type="ECO:0000313" key="3">
    <source>
        <dbReference type="Proteomes" id="UP001501940"/>
    </source>
</evidence>
<dbReference type="GeneTree" id="ENSGT00950000182912"/>
<gene>
    <name evidence="2" type="primary">TDP1</name>
</gene>
<feature type="compositionally biased region" description="Basic and acidic residues" evidence="1">
    <location>
        <begin position="236"/>
        <end position="245"/>
    </location>
</feature>
<dbReference type="Proteomes" id="UP001501940">
    <property type="component" value="Chromosome 12"/>
</dbReference>
<dbReference type="PANTHER" id="PTHR31025">
    <property type="entry name" value="SI:CH211-196P9.1-RELATED"/>
    <property type="match status" value="1"/>
</dbReference>
<reference evidence="2 3" key="1">
    <citation type="submission" date="2022-01" db="EMBL/GenBank/DDBJ databases">
        <title>A chromosome-scale genome assembly of the false clownfish, Amphiprion ocellaris.</title>
        <authorList>
            <person name="Ryu T."/>
        </authorList>
    </citation>
    <scope>NUCLEOTIDE SEQUENCE [LARGE SCALE GENOMIC DNA]</scope>
</reference>
<dbReference type="PANTHER" id="PTHR31025:SF27">
    <property type="entry name" value="SI:CH211-193K19.2-RELATED"/>
    <property type="match status" value="1"/>
</dbReference>
<name>A0AAQ5Y3W1_AMPOC</name>
<feature type="region of interest" description="Disordered" evidence="1">
    <location>
        <begin position="49"/>
        <end position="68"/>
    </location>
</feature>
<evidence type="ECO:0000256" key="1">
    <source>
        <dbReference type="SAM" id="MobiDB-lite"/>
    </source>
</evidence>
<proteinExistence type="predicted"/>
<evidence type="ECO:0000313" key="2">
    <source>
        <dbReference type="Ensembl" id="ENSAOCP00000046596.1"/>
    </source>
</evidence>
<reference evidence="2" key="2">
    <citation type="submission" date="2025-05" db="UniProtKB">
        <authorList>
            <consortium name="Ensembl"/>
        </authorList>
    </citation>
    <scope>IDENTIFICATION</scope>
</reference>
<protein>
    <submittedName>
        <fullName evidence="2">Uncharacterized protein</fullName>
    </submittedName>
</protein>
<dbReference type="Ensembl" id="ENSAOCT00000034838.1">
    <property type="protein sequence ID" value="ENSAOCP00000064402.1"/>
    <property type="gene ID" value="ENSAOCG00000027829.1"/>
</dbReference>
<dbReference type="AlphaFoldDB" id="A0AAQ5Y3W1"/>
<feature type="compositionally biased region" description="Basic residues" evidence="1">
    <location>
        <begin position="209"/>
        <end position="225"/>
    </location>
</feature>
<sequence length="275" mass="30976">MDADFNESMNLTSMSEIENESTLKVIYSPTLSPLETYITLTTVDSSAETFVTTSPEPEASASSIASSCSDDTLYTSTPHSSPETRPSKMSSWPKVFVVPKFTYEAEFELHQKNTEFETNGTYFNPGPKLKGIILDSLAQELMKYTKYPKDYQCEEVAAALMKAHPCLGQLGSKTGFWGWKQSLKYKVQNYRTKLGLLGHPEIRVNSLKHKREGRGKAAAKIKKPRKTEVHYSPLHPKGETPESLKNERIALLSEVKKRDNAVVIKTKMEKTFSHR</sequence>
<accession>A0AAQ5Y3W1</accession>
<feature type="region of interest" description="Disordered" evidence="1">
    <location>
        <begin position="209"/>
        <end position="245"/>
    </location>
</feature>
<feature type="compositionally biased region" description="Low complexity" evidence="1">
    <location>
        <begin position="54"/>
        <end position="68"/>
    </location>
</feature>
<keyword evidence="3" id="KW-1185">Reference proteome</keyword>
<dbReference type="Ensembl" id="ENSAOCT00000038915.1">
    <property type="protein sequence ID" value="ENSAOCP00000062508.1"/>
    <property type="gene ID" value="ENSAOCG00000027829.1"/>
</dbReference>
<dbReference type="Ensembl" id="ENSAOCT00000069308.1">
    <property type="protein sequence ID" value="ENSAOCP00000046596.1"/>
    <property type="gene ID" value="ENSAOCG00000027829.1"/>
</dbReference>